<feature type="chain" id="PRO_5023010436" evidence="5">
    <location>
        <begin position="26"/>
        <end position="481"/>
    </location>
</feature>
<dbReference type="GO" id="GO:0004065">
    <property type="term" value="F:arylsulfatase activity"/>
    <property type="evidence" value="ECO:0007669"/>
    <property type="project" value="UniProtKB-EC"/>
</dbReference>
<comment type="similarity">
    <text evidence="1">Belongs to the sulfatase family.</text>
</comment>
<evidence type="ECO:0000256" key="5">
    <source>
        <dbReference type="SAM" id="SignalP"/>
    </source>
</evidence>
<keyword evidence="2" id="KW-0479">Metal-binding</keyword>
<dbReference type="InterPro" id="IPR050738">
    <property type="entry name" value="Sulfatase"/>
</dbReference>
<comment type="caution">
    <text evidence="7">The sequence shown here is derived from an EMBL/GenBank/DDBJ whole genome shotgun (WGS) entry which is preliminary data.</text>
</comment>
<evidence type="ECO:0000256" key="3">
    <source>
        <dbReference type="ARBA" id="ARBA00022801"/>
    </source>
</evidence>
<dbReference type="InterPro" id="IPR017850">
    <property type="entry name" value="Alkaline_phosphatase_core_sf"/>
</dbReference>
<reference evidence="7 8" key="1">
    <citation type="submission" date="2019-02" db="EMBL/GenBank/DDBJ databases">
        <title>Deep-cultivation of Planctomycetes and their phenomic and genomic characterization uncovers novel biology.</title>
        <authorList>
            <person name="Wiegand S."/>
            <person name="Jogler M."/>
            <person name="Boedeker C."/>
            <person name="Pinto D."/>
            <person name="Vollmers J."/>
            <person name="Rivas-Marin E."/>
            <person name="Kohn T."/>
            <person name="Peeters S.H."/>
            <person name="Heuer A."/>
            <person name="Rast P."/>
            <person name="Oberbeckmann S."/>
            <person name="Bunk B."/>
            <person name="Jeske O."/>
            <person name="Meyerdierks A."/>
            <person name="Storesund J.E."/>
            <person name="Kallscheuer N."/>
            <person name="Luecker S."/>
            <person name="Lage O.M."/>
            <person name="Pohl T."/>
            <person name="Merkel B.J."/>
            <person name="Hornburger P."/>
            <person name="Mueller R.-W."/>
            <person name="Bruemmer F."/>
            <person name="Labrenz M."/>
            <person name="Spormann A.M."/>
            <person name="Op Den Camp H."/>
            <person name="Overmann J."/>
            <person name="Amann R."/>
            <person name="Jetten M.S.M."/>
            <person name="Mascher T."/>
            <person name="Medema M.H."/>
            <person name="Devos D.P."/>
            <person name="Kaster A.-K."/>
            <person name="Ovreas L."/>
            <person name="Rohde M."/>
            <person name="Galperin M.Y."/>
            <person name="Jogler C."/>
        </authorList>
    </citation>
    <scope>NUCLEOTIDE SEQUENCE [LARGE SCALE GENOMIC DNA]</scope>
    <source>
        <strain evidence="7 8">Poly41</strain>
    </source>
</reference>
<keyword evidence="3 7" id="KW-0378">Hydrolase</keyword>
<dbReference type="EC" id="3.1.6.1" evidence="7"/>
<evidence type="ECO:0000256" key="2">
    <source>
        <dbReference type="ARBA" id="ARBA00022723"/>
    </source>
</evidence>
<dbReference type="AlphaFoldDB" id="A0A5C6E4J3"/>
<evidence type="ECO:0000256" key="1">
    <source>
        <dbReference type="ARBA" id="ARBA00008779"/>
    </source>
</evidence>
<accession>A0A5C6E4J3</accession>
<dbReference type="PANTHER" id="PTHR42693:SF53">
    <property type="entry name" value="ENDO-4-O-SULFATASE"/>
    <property type="match status" value="1"/>
</dbReference>
<keyword evidence="8" id="KW-1185">Reference proteome</keyword>
<dbReference type="InterPro" id="IPR024607">
    <property type="entry name" value="Sulfatase_CS"/>
</dbReference>
<dbReference type="Gene3D" id="3.30.1120.10">
    <property type="match status" value="1"/>
</dbReference>
<dbReference type="InterPro" id="IPR000917">
    <property type="entry name" value="Sulfatase_N"/>
</dbReference>
<dbReference type="SUPFAM" id="SSF53649">
    <property type="entry name" value="Alkaline phosphatase-like"/>
    <property type="match status" value="1"/>
</dbReference>
<keyword evidence="5" id="KW-0732">Signal</keyword>
<evidence type="ECO:0000313" key="8">
    <source>
        <dbReference type="Proteomes" id="UP000319143"/>
    </source>
</evidence>
<evidence type="ECO:0000256" key="4">
    <source>
        <dbReference type="ARBA" id="ARBA00022837"/>
    </source>
</evidence>
<proteinExistence type="inferred from homology"/>
<dbReference type="Proteomes" id="UP000319143">
    <property type="component" value="Unassembled WGS sequence"/>
</dbReference>
<evidence type="ECO:0000313" key="7">
    <source>
        <dbReference type="EMBL" id="TWU42356.1"/>
    </source>
</evidence>
<dbReference type="PROSITE" id="PS00149">
    <property type="entry name" value="SULFATASE_2"/>
    <property type="match status" value="1"/>
</dbReference>
<organism evidence="7 8">
    <name type="scientific">Novipirellula artificiosorum</name>
    <dbReference type="NCBI Taxonomy" id="2528016"/>
    <lineage>
        <taxon>Bacteria</taxon>
        <taxon>Pseudomonadati</taxon>
        <taxon>Planctomycetota</taxon>
        <taxon>Planctomycetia</taxon>
        <taxon>Pirellulales</taxon>
        <taxon>Pirellulaceae</taxon>
        <taxon>Novipirellula</taxon>
    </lineage>
</organism>
<dbReference type="GO" id="GO:0046872">
    <property type="term" value="F:metal ion binding"/>
    <property type="evidence" value="ECO:0007669"/>
    <property type="project" value="UniProtKB-KW"/>
</dbReference>
<feature type="signal peptide" evidence="5">
    <location>
        <begin position="1"/>
        <end position="25"/>
    </location>
</feature>
<dbReference type="OrthoDB" id="9783154at2"/>
<feature type="domain" description="Sulfatase N-terminal" evidence="6">
    <location>
        <begin position="30"/>
        <end position="354"/>
    </location>
</feature>
<evidence type="ECO:0000259" key="6">
    <source>
        <dbReference type="Pfam" id="PF00884"/>
    </source>
</evidence>
<dbReference type="Pfam" id="PF00884">
    <property type="entry name" value="Sulfatase"/>
    <property type="match status" value="1"/>
</dbReference>
<protein>
    <submittedName>
        <fullName evidence="7">Arylsulfatase</fullName>
        <ecNumber evidence="7">3.1.6.1</ecNumber>
    </submittedName>
</protein>
<name>A0A5C6E4J3_9BACT</name>
<keyword evidence="4" id="KW-0106">Calcium</keyword>
<sequence length="481" mass="53726" precursor="true">MKTIVSKIALALFLTLAFSSTRVLADQTRPNLVVILCDDLGYSDVGFNGATDIKTPKLDQLALGGTVCISAYVTHPFCGPSRMGLMSGRYPHSFGGPYNLPPDGNCPEGIPESETLISTVLKRAGYFTGAVGKWHMGVAAPFHPNQRGFDDYYGFLGGGHEYFPSHYRPIYDRQRNNGVANIREYVRPLEHNGKEVKEDQYITDALSREAVRFVNEAAAKEQPFFLYLAYNAPHTPLQAKEEDMLRFANIDDSNRRTYAAMVYAVDRGVGQLVDALLATSQLDKTLIVFLSDNGGKLSAGATNVPLREGKGSVYEGGFRVPMFFHWPGTVAAGKRFAHPVSTLDLYPTFARLAQASIPAGKQLDGKDIWDALLDGRNPRSGETIFALRHRNGYSDVGVRQDQWKACRVANQPWKLFNIEQDIVEQHDVGLQHPTTLRQMVRQAERWSQTHTQARWFDSPKVKDGWQAANMPNYDETFRIDK</sequence>
<dbReference type="EMBL" id="SJPV01000001">
    <property type="protein sequence ID" value="TWU42356.1"/>
    <property type="molecule type" value="Genomic_DNA"/>
</dbReference>
<dbReference type="Gene3D" id="3.40.720.10">
    <property type="entry name" value="Alkaline Phosphatase, subunit A"/>
    <property type="match status" value="1"/>
</dbReference>
<gene>
    <name evidence="7" type="primary">atsA_3</name>
    <name evidence="7" type="ORF">Poly41_06530</name>
</gene>
<dbReference type="RefSeq" id="WP_146524439.1">
    <property type="nucleotide sequence ID" value="NZ_SJPV01000001.1"/>
</dbReference>
<dbReference type="PANTHER" id="PTHR42693">
    <property type="entry name" value="ARYLSULFATASE FAMILY MEMBER"/>
    <property type="match status" value="1"/>
</dbReference>